<dbReference type="EMBL" id="LKCI01000092">
    <property type="protein sequence ID" value="KTC57307.1"/>
    <property type="molecule type" value="Genomic_DNA"/>
</dbReference>
<accession>A0AAW3LUU3</accession>
<evidence type="ECO:0000313" key="3">
    <source>
        <dbReference type="Proteomes" id="UP000054513"/>
    </source>
</evidence>
<sequence length="97" mass="10586">MPLTKRISWIAAFGKAVGLISSRGLRDGFQIFEHHDVLEVKGITLRVLQSKPSHPVFAAADQLDGRLKDLIAQGHSQAEVSSKLGTSHQTVSNNLEK</sequence>
<name>A0AAW3LUU3_PSESS</name>
<protein>
    <submittedName>
        <fullName evidence="2">Uncharacterized protein</fullName>
    </submittedName>
</protein>
<evidence type="ECO:0000313" key="2">
    <source>
        <dbReference type="EMBL" id="KTC57307.1"/>
    </source>
</evidence>
<dbReference type="AlphaFoldDB" id="A0AAW3LUU3"/>
<dbReference type="Proteomes" id="UP000054513">
    <property type="component" value="Unassembled WGS sequence"/>
</dbReference>
<proteinExistence type="predicted"/>
<reference evidence="2 3" key="1">
    <citation type="submission" date="2015-09" db="EMBL/GenBank/DDBJ databases">
        <title>Genome sequence of ICMP 19499.</title>
        <authorList>
            <person name="Visnovsky S.B."/>
            <person name="Lu A."/>
            <person name="Panda P."/>
            <person name="Pitman A.R."/>
        </authorList>
    </citation>
    <scope>NUCLEOTIDE SEQUENCE [LARGE SCALE GENOMIC DNA]</scope>
    <source>
        <strain evidence="2 3">ICMP 19499</strain>
    </source>
</reference>
<comment type="caution">
    <text evidence="2">The sequence shown here is derived from an EMBL/GenBank/DDBJ whole genome shotgun (WGS) entry which is preliminary data.</text>
</comment>
<evidence type="ECO:0000256" key="1">
    <source>
        <dbReference type="SAM" id="MobiDB-lite"/>
    </source>
</evidence>
<organism evidence="2 3">
    <name type="scientific">Pseudomonas savastanoi</name>
    <name type="common">Pseudomonas syringae pv. savastanoi</name>
    <dbReference type="NCBI Taxonomy" id="29438"/>
    <lineage>
        <taxon>Bacteria</taxon>
        <taxon>Pseudomonadati</taxon>
        <taxon>Pseudomonadota</taxon>
        <taxon>Gammaproteobacteria</taxon>
        <taxon>Pseudomonadales</taxon>
        <taxon>Pseudomonadaceae</taxon>
        <taxon>Pseudomonas</taxon>
    </lineage>
</organism>
<feature type="region of interest" description="Disordered" evidence="1">
    <location>
        <begin position="78"/>
        <end position="97"/>
    </location>
</feature>
<gene>
    <name evidence="2" type="ORF">AO287_21255</name>
</gene>